<name>A0AAN6N7L6_9PEZI</name>
<dbReference type="PANTHER" id="PTHR43702">
    <property type="entry name" value="L-FUCOSE-PROTON SYMPORTER"/>
    <property type="match status" value="1"/>
</dbReference>
<keyword evidence="4" id="KW-0472">Membrane</keyword>
<evidence type="ECO:0000256" key="2">
    <source>
        <dbReference type="ARBA" id="ARBA00022475"/>
    </source>
</evidence>
<dbReference type="InterPro" id="IPR036259">
    <property type="entry name" value="MFS_trans_sf"/>
</dbReference>
<evidence type="ECO:0000313" key="5">
    <source>
        <dbReference type="EMBL" id="KAK3938832.1"/>
    </source>
</evidence>
<gene>
    <name evidence="5" type="ORF">QBC46DRAFT_389263</name>
</gene>
<feature type="transmembrane region" description="Helical" evidence="4">
    <location>
        <begin position="374"/>
        <end position="394"/>
    </location>
</feature>
<dbReference type="SUPFAM" id="SSF103473">
    <property type="entry name" value="MFS general substrate transporter"/>
    <property type="match status" value="1"/>
</dbReference>
<feature type="transmembrane region" description="Helical" evidence="4">
    <location>
        <begin position="338"/>
        <end position="362"/>
    </location>
</feature>
<feature type="transmembrane region" description="Helical" evidence="4">
    <location>
        <begin position="71"/>
        <end position="92"/>
    </location>
</feature>
<feature type="transmembrane region" description="Helical" evidence="4">
    <location>
        <begin position="316"/>
        <end position="332"/>
    </location>
</feature>
<evidence type="ECO:0000313" key="6">
    <source>
        <dbReference type="Proteomes" id="UP001303473"/>
    </source>
</evidence>
<dbReference type="InterPro" id="IPR011701">
    <property type="entry name" value="MFS"/>
</dbReference>
<feature type="transmembrane region" description="Helical" evidence="4">
    <location>
        <begin position="400"/>
        <end position="419"/>
    </location>
</feature>
<keyword evidence="4" id="KW-0812">Transmembrane</keyword>
<feature type="transmembrane region" description="Helical" evidence="4">
    <location>
        <begin position="31"/>
        <end position="51"/>
    </location>
</feature>
<evidence type="ECO:0000256" key="4">
    <source>
        <dbReference type="SAM" id="Phobius"/>
    </source>
</evidence>
<feature type="transmembrane region" description="Helical" evidence="4">
    <location>
        <begin position="197"/>
        <end position="217"/>
    </location>
</feature>
<dbReference type="GO" id="GO:0022857">
    <property type="term" value="F:transmembrane transporter activity"/>
    <property type="evidence" value="ECO:0007669"/>
    <property type="project" value="InterPro"/>
</dbReference>
<dbReference type="PANTHER" id="PTHR43702:SF3">
    <property type="entry name" value="PROTEIN TSGA"/>
    <property type="match status" value="1"/>
</dbReference>
<comment type="caution">
    <text evidence="5">The sequence shown here is derived from an EMBL/GenBank/DDBJ whole genome shotgun (WGS) entry which is preliminary data.</text>
</comment>
<dbReference type="Gene3D" id="1.20.1250.20">
    <property type="entry name" value="MFS general substrate transporter like domains"/>
    <property type="match status" value="2"/>
</dbReference>
<feature type="transmembrane region" description="Helical" evidence="4">
    <location>
        <begin position="99"/>
        <end position="118"/>
    </location>
</feature>
<evidence type="ECO:0000256" key="3">
    <source>
        <dbReference type="SAM" id="MobiDB-lite"/>
    </source>
</evidence>
<dbReference type="Proteomes" id="UP001303473">
    <property type="component" value="Unassembled WGS sequence"/>
</dbReference>
<proteinExistence type="predicted"/>
<protein>
    <submittedName>
        <fullName evidence="5">Major facilitator superfamily domain-containing protein</fullName>
    </submittedName>
</protein>
<dbReference type="EMBL" id="MU853821">
    <property type="protein sequence ID" value="KAK3938832.1"/>
    <property type="molecule type" value="Genomic_DNA"/>
</dbReference>
<feature type="transmembrane region" description="Helical" evidence="4">
    <location>
        <begin position="249"/>
        <end position="271"/>
    </location>
</feature>
<dbReference type="GO" id="GO:0005886">
    <property type="term" value="C:plasma membrane"/>
    <property type="evidence" value="ECO:0007669"/>
    <property type="project" value="UniProtKB-SubCell"/>
</dbReference>
<feature type="transmembrane region" description="Helical" evidence="4">
    <location>
        <begin position="166"/>
        <end position="185"/>
    </location>
</feature>
<organism evidence="5 6">
    <name type="scientific">Diplogelasinospora grovesii</name>
    <dbReference type="NCBI Taxonomy" id="303347"/>
    <lineage>
        <taxon>Eukaryota</taxon>
        <taxon>Fungi</taxon>
        <taxon>Dikarya</taxon>
        <taxon>Ascomycota</taxon>
        <taxon>Pezizomycotina</taxon>
        <taxon>Sordariomycetes</taxon>
        <taxon>Sordariomycetidae</taxon>
        <taxon>Sordariales</taxon>
        <taxon>Diplogelasinosporaceae</taxon>
        <taxon>Diplogelasinospora</taxon>
    </lineage>
</organism>
<dbReference type="InterPro" id="IPR050375">
    <property type="entry name" value="MFS_TsgA-like"/>
</dbReference>
<dbReference type="AlphaFoldDB" id="A0AAN6N7L6"/>
<accession>A0AAN6N7L6</accession>
<dbReference type="Pfam" id="PF07690">
    <property type="entry name" value="MFS_1"/>
    <property type="match status" value="1"/>
</dbReference>
<reference evidence="6" key="1">
    <citation type="journal article" date="2023" name="Mol. Phylogenet. Evol.">
        <title>Genome-scale phylogeny and comparative genomics of the fungal order Sordariales.</title>
        <authorList>
            <person name="Hensen N."/>
            <person name="Bonometti L."/>
            <person name="Westerberg I."/>
            <person name="Brannstrom I.O."/>
            <person name="Guillou S."/>
            <person name="Cros-Aarteil S."/>
            <person name="Calhoun S."/>
            <person name="Haridas S."/>
            <person name="Kuo A."/>
            <person name="Mondo S."/>
            <person name="Pangilinan J."/>
            <person name="Riley R."/>
            <person name="LaButti K."/>
            <person name="Andreopoulos B."/>
            <person name="Lipzen A."/>
            <person name="Chen C."/>
            <person name="Yan M."/>
            <person name="Daum C."/>
            <person name="Ng V."/>
            <person name="Clum A."/>
            <person name="Steindorff A."/>
            <person name="Ohm R.A."/>
            <person name="Martin F."/>
            <person name="Silar P."/>
            <person name="Natvig D.O."/>
            <person name="Lalanne C."/>
            <person name="Gautier V."/>
            <person name="Ament-Velasquez S.L."/>
            <person name="Kruys A."/>
            <person name="Hutchinson M.I."/>
            <person name="Powell A.J."/>
            <person name="Barry K."/>
            <person name="Miller A.N."/>
            <person name="Grigoriev I.V."/>
            <person name="Debuchy R."/>
            <person name="Gladieux P."/>
            <person name="Hiltunen Thoren M."/>
            <person name="Johannesson H."/>
        </authorList>
    </citation>
    <scope>NUCLEOTIDE SEQUENCE [LARGE SCALE GENOMIC DNA]</scope>
    <source>
        <strain evidence="6">CBS 340.73</strain>
    </source>
</reference>
<feature type="region of interest" description="Disordered" evidence="3">
    <location>
        <begin position="444"/>
        <end position="474"/>
    </location>
</feature>
<evidence type="ECO:0000256" key="1">
    <source>
        <dbReference type="ARBA" id="ARBA00004429"/>
    </source>
</evidence>
<keyword evidence="2" id="KW-1003">Cell membrane</keyword>
<sequence length="474" mass="52086">MFTKGYWKKRSLRVSDDQRTKAAELTLRESLYPIFLVTILFFLWGFSYGLLDTLNKHFQNTLGIDKARSSGLQAAYFGAYPLASLGHAAWILRHFGYRAVFIWGLFLYGVGALLAIPAVIHHSFGGFCVCIFIIGNGLGSLETAANPYITVCGPPRFSEIRINLSQAFNGIGTVVAPVLGSYVFFAFDDERALQNVQWVYLAIACFVFTLAFVFYMSDIPEITDADMAFQAEETHAGNDDKPLRKQYRLFHAAFAQFCYTGSQVAIASYFINYVTETRSNTDSALGSKFLAGAQASFALGRFAGVAIMHFIMPRKVFLVFLTLCVIFIAPSITQRENIGMSMLYVTLFFESICFPTIVALGMRGLGRHTKRGSGFIVGGVFGGAIVPPLTGAAADAHGTALAMVVPLCFFVAAWTYPVAVNFWPWYRDTADAFTTTEIGLRGHTVDEETASGGNGDGLKEKEIENPELISKQTA</sequence>
<keyword evidence="6" id="KW-1185">Reference proteome</keyword>
<keyword evidence="4" id="KW-1133">Transmembrane helix</keyword>
<comment type="subcellular location">
    <subcellularLocation>
        <location evidence="1">Cell inner membrane</location>
        <topology evidence="1">Multi-pass membrane protein</topology>
    </subcellularLocation>
</comment>